<feature type="domain" description="NADP-dependent oxidoreductase" evidence="8">
    <location>
        <begin position="26"/>
        <end position="276"/>
    </location>
</feature>
<dbReference type="InterPro" id="IPR023210">
    <property type="entry name" value="NADP_OxRdtase_dom"/>
</dbReference>
<reference evidence="9 10" key="1">
    <citation type="submission" date="2009-05" db="EMBL/GenBank/DDBJ databases">
        <title>The draft genome of Acidovorax delafieldii 2AN.</title>
        <authorList>
            <consortium name="US DOE Joint Genome Institute (JGI-PGF)"/>
            <person name="Lucas S."/>
            <person name="Copeland A."/>
            <person name="Lapidus A."/>
            <person name="Glavina del Rio T."/>
            <person name="Tice H."/>
            <person name="Bruce D."/>
            <person name="Goodwin L."/>
            <person name="Pitluck S."/>
            <person name="Larimer F."/>
            <person name="Land M.L."/>
            <person name="Hauser L."/>
            <person name="Shelobolina E.S."/>
            <person name="Picardal F."/>
            <person name="Roden E."/>
            <person name="Emerson D."/>
        </authorList>
    </citation>
    <scope>NUCLEOTIDE SEQUENCE [LARGE SCALE GENOMIC DNA]</scope>
    <source>
        <strain evidence="9 10">2AN</strain>
    </source>
</reference>
<evidence type="ECO:0000313" key="9">
    <source>
        <dbReference type="EMBL" id="EER61779.1"/>
    </source>
</evidence>
<feature type="compositionally biased region" description="Polar residues" evidence="7">
    <location>
        <begin position="287"/>
        <end position="297"/>
    </location>
</feature>
<feature type="region of interest" description="Disordered" evidence="7">
    <location>
        <begin position="275"/>
        <end position="297"/>
    </location>
</feature>
<evidence type="ECO:0000256" key="1">
    <source>
        <dbReference type="ARBA" id="ARBA00007905"/>
    </source>
</evidence>
<dbReference type="FunFam" id="3.20.20.100:FF:000015">
    <property type="entry name" value="Oxidoreductase, aldo/keto reductase family"/>
    <property type="match status" value="1"/>
</dbReference>
<dbReference type="OrthoDB" id="9804790at2"/>
<evidence type="ECO:0000259" key="8">
    <source>
        <dbReference type="Pfam" id="PF00248"/>
    </source>
</evidence>
<evidence type="ECO:0000256" key="7">
    <source>
        <dbReference type="SAM" id="MobiDB-lite"/>
    </source>
</evidence>
<feature type="site" description="Lowers pKa of active site Tyr" evidence="6">
    <location>
        <position position="78"/>
    </location>
</feature>
<dbReference type="EC" id="1.1.1.218" evidence="9"/>
<keyword evidence="2" id="KW-0521">NADP</keyword>
<dbReference type="CDD" id="cd19127">
    <property type="entry name" value="AKR_AKR5B1"/>
    <property type="match status" value="1"/>
</dbReference>
<evidence type="ECO:0000313" key="10">
    <source>
        <dbReference type="Proteomes" id="UP000003856"/>
    </source>
</evidence>
<dbReference type="RefSeq" id="WP_005793287.1">
    <property type="nucleotide sequence ID" value="NZ_ACQT01000009.1"/>
</dbReference>
<dbReference type="InterPro" id="IPR018170">
    <property type="entry name" value="Aldo/ket_reductase_CS"/>
</dbReference>
<evidence type="ECO:0000256" key="2">
    <source>
        <dbReference type="ARBA" id="ARBA00022857"/>
    </source>
</evidence>
<dbReference type="Pfam" id="PF00248">
    <property type="entry name" value="Aldo_ket_red"/>
    <property type="match status" value="1"/>
</dbReference>
<keyword evidence="10" id="KW-1185">Reference proteome</keyword>
<organism evidence="9 10">
    <name type="scientific">Acidovorax delafieldii 2AN</name>
    <dbReference type="NCBI Taxonomy" id="573060"/>
    <lineage>
        <taxon>Bacteria</taxon>
        <taxon>Pseudomonadati</taxon>
        <taxon>Pseudomonadota</taxon>
        <taxon>Betaproteobacteria</taxon>
        <taxon>Burkholderiales</taxon>
        <taxon>Comamonadaceae</taxon>
        <taxon>Acidovorax</taxon>
    </lineage>
</organism>
<dbReference type="PRINTS" id="PR00069">
    <property type="entry name" value="ALDKETRDTASE"/>
</dbReference>
<feature type="binding site" evidence="5">
    <location>
        <position position="111"/>
    </location>
    <ligand>
        <name>substrate</name>
    </ligand>
</feature>
<dbReference type="GO" id="GO:0050109">
    <property type="term" value="F:morphine 6-dehydrogenase activity"/>
    <property type="evidence" value="ECO:0007669"/>
    <property type="project" value="UniProtKB-EC"/>
</dbReference>
<comment type="similarity">
    <text evidence="1">Belongs to the aldo/keto reductase family.</text>
</comment>
<dbReference type="InterPro" id="IPR020471">
    <property type="entry name" value="AKR"/>
</dbReference>
<comment type="caution">
    <text evidence="9">The sequence shown here is derived from an EMBL/GenBank/DDBJ whole genome shotgun (WGS) entry which is preliminary data.</text>
</comment>
<dbReference type="PANTHER" id="PTHR43827">
    <property type="entry name" value="2,5-DIKETO-D-GLUCONIC ACID REDUCTASE"/>
    <property type="match status" value="1"/>
</dbReference>
<dbReference type="PROSITE" id="PS00798">
    <property type="entry name" value="ALDOKETO_REDUCTASE_1"/>
    <property type="match status" value="1"/>
</dbReference>
<dbReference type="PROSITE" id="PS00063">
    <property type="entry name" value="ALDOKETO_REDUCTASE_3"/>
    <property type="match status" value="1"/>
</dbReference>
<protein>
    <submittedName>
        <fullName evidence="9">Morphine 6-dehydrogenase</fullName>
        <ecNumber evidence="9">1.1.1.218</ecNumber>
    </submittedName>
</protein>
<evidence type="ECO:0000256" key="4">
    <source>
        <dbReference type="PIRSR" id="PIRSR000097-1"/>
    </source>
</evidence>
<gene>
    <name evidence="9" type="ORF">AcdelDRAFT_0615</name>
</gene>
<dbReference type="PIRSF" id="PIRSF000097">
    <property type="entry name" value="AKR"/>
    <property type="match status" value="1"/>
</dbReference>
<keyword evidence="3 9" id="KW-0560">Oxidoreductase</keyword>
<dbReference type="EMBL" id="ACQT01000009">
    <property type="protein sequence ID" value="EER61779.1"/>
    <property type="molecule type" value="Genomic_DNA"/>
</dbReference>
<proteinExistence type="inferred from homology"/>
<dbReference type="PATRIC" id="fig|573060.9.peg.4554"/>
<accession>C5T135</accession>
<evidence type="ECO:0000256" key="6">
    <source>
        <dbReference type="PIRSR" id="PIRSR000097-3"/>
    </source>
</evidence>
<dbReference type="InterPro" id="IPR036812">
    <property type="entry name" value="NAD(P)_OxRdtase_dom_sf"/>
</dbReference>
<dbReference type="PANTHER" id="PTHR43827:SF3">
    <property type="entry name" value="NADP-DEPENDENT OXIDOREDUCTASE DOMAIN-CONTAINING PROTEIN"/>
    <property type="match status" value="1"/>
</dbReference>
<sequence>MTSKRSPTIKLNNGVEMPTLGLGVFQSSAEDTVKAVTTAIADGYRLIDTASAYKNERQVGEGIRNSGIPREQLFVTTKLWLTDYGYDAALRGFDGSLAKLGLDYVDLYLLHWPTKNFDATVQSYKAAEKLLATSRVRAIGVCNHTEQHLDALIASTDVIPAVNQVELHPYFSQKALRNKSTSLGIVTEAWSPIGGVKRYWPGASSTGNGDPLVDSVITGIAKAHGKTPAQIVLRWHLQNQVVAIPKSVSAVRIAENIDIFDFVLNDTQMAKIDALDTGARGGPDPTQIDTDSFSEYS</sequence>
<feature type="active site" description="Proton donor" evidence="4">
    <location>
        <position position="53"/>
    </location>
</feature>
<dbReference type="Proteomes" id="UP000003856">
    <property type="component" value="Unassembled WGS sequence"/>
</dbReference>
<evidence type="ECO:0000256" key="3">
    <source>
        <dbReference type="ARBA" id="ARBA00023002"/>
    </source>
</evidence>
<dbReference type="SUPFAM" id="SSF51430">
    <property type="entry name" value="NAD(P)-linked oxidoreductase"/>
    <property type="match status" value="1"/>
</dbReference>
<dbReference type="AlphaFoldDB" id="C5T135"/>
<dbReference type="Gene3D" id="3.20.20.100">
    <property type="entry name" value="NADP-dependent oxidoreductase domain"/>
    <property type="match status" value="1"/>
</dbReference>
<name>C5T135_ACIDE</name>
<evidence type="ECO:0000256" key="5">
    <source>
        <dbReference type="PIRSR" id="PIRSR000097-2"/>
    </source>
</evidence>